<name>Q9UZ64_PYRAB</name>
<dbReference type="InterPro" id="IPR050327">
    <property type="entry name" value="Proton-linked_MCT"/>
</dbReference>
<feature type="transmembrane region" description="Helical" evidence="1">
    <location>
        <begin position="369"/>
        <end position="389"/>
    </location>
</feature>
<feature type="transmembrane region" description="Helical" evidence="1">
    <location>
        <begin position="75"/>
        <end position="94"/>
    </location>
</feature>
<dbReference type="InterPro" id="IPR036259">
    <property type="entry name" value="MFS_trans_sf"/>
</dbReference>
<feature type="transmembrane region" description="Helical" evidence="1">
    <location>
        <begin position="201"/>
        <end position="224"/>
    </location>
</feature>
<dbReference type="STRING" id="272844.PAB1524"/>
<feature type="transmembrane region" description="Helical" evidence="1">
    <location>
        <begin position="130"/>
        <end position="150"/>
    </location>
</feature>
<feature type="transmembrane region" description="Helical" evidence="1">
    <location>
        <begin position="305"/>
        <end position="325"/>
    </location>
</feature>
<feature type="transmembrane region" description="Helical" evidence="1">
    <location>
        <begin position="100"/>
        <end position="118"/>
    </location>
</feature>
<dbReference type="PIR" id="F75037">
    <property type="entry name" value="F75037"/>
</dbReference>
<feature type="transmembrane region" description="Helical" evidence="1">
    <location>
        <begin position="162"/>
        <end position="180"/>
    </location>
</feature>
<dbReference type="OrthoDB" id="85336at2157"/>
<dbReference type="GO" id="GO:0022857">
    <property type="term" value="F:transmembrane transporter activity"/>
    <property type="evidence" value="ECO:0007669"/>
    <property type="project" value="InterPro"/>
</dbReference>
<feature type="transmembrane region" description="Helical" evidence="1">
    <location>
        <begin position="244"/>
        <end position="265"/>
    </location>
</feature>
<evidence type="ECO:0000313" key="5">
    <source>
        <dbReference type="Proteomes" id="UP000000810"/>
    </source>
</evidence>
<reference evidence="3" key="1">
    <citation type="submission" date="1999-07" db="EMBL/GenBank/DDBJ databases">
        <authorList>
            <person name="Genoscope"/>
        </authorList>
    </citation>
    <scope>NUCLEOTIDE SEQUENCE</scope>
    <source>
        <strain evidence="3">Orsay</strain>
    </source>
</reference>
<dbReference type="RefSeq" id="WP_010868403.1">
    <property type="nucleotide sequence ID" value="NC_000868.1"/>
</dbReference>
<reference evidence="4 6" key="5">
    <citation type="journal article" date="2012" name="Curr. Microbiol.">
        <title>Re-annotation of two hyperthermophilic archaea Pyrococcus abyssi GE5 and Pyrococcus furiosus DSM 3638.</title>
        <authorList>
            <person name="Gao J."/>
            <person name="Wang J."/>
        </authorList>
    </citation>
    <scope>GENOME REANNOTATION</scope>
    <source>
        <strain evidence="4">GE5</strain>
        <strain evidence="6">GE5 / Orsay</strain>
    </source>
</reference>
<dbReference type="EMBL" id="HE613800">
    <property type="protein sequence ID" value="CCE70729.1"/>
    <property type="molecule type" value="Genomic_DNA"/>
</dbReference>
<accession>Q9UZ64</accession>
<dbReference type="HOGENOM" id="CLU_691909_0_0_2"/>
<proteinExistence type="predicted"/>
<dbReference type="PATRIC" id="fig|272844.11.peg.1372"/>
<reference evidence="3" key="2">
    <citation type="journal article" date="2000" name="J. Mol. Biol.">
        <title>Archaeal homologs of eukaryotic methylation guide small nucleolar RNAs: lessons from the Pyrococcus genomes.</title>
        <authorList>
            <person name="Gaspin C."/>
            <person name="Cavaille J."/>
            <person name="Erauso G."/>
        </authorList>
    </citation>
    <scope>NUCLEOTIDE SEQUENCE</scope>
    <source>
        <strain evidence="3">Orsay</strain>
    </source>
</reference>
<keyword evidence="1" id="KW-0812">Transmembrane</keyword>
<protein>
    <submittedName>
        <fullName evidence="4">Hexuronate transporter related protein</fullName>
    </submittedName>
    <submittedName>
        <fullName evidence="3">Permease of the major facilitator family, putative</fullName>
    </submittedName>
</protein>
<dbReference type="Gene3D" id="1.20.1250.20">
    <property type="entry name" value="MFS general substrate transporter like domains"/>
    <property type="match status" value="2"/>
</dbReference>
<dbReference type="Proteomes" id="UP000000810">
    <property type="component" value="Chromosome"/>
</dbReference>
<dbReference type="SUPFAM" id="SSF103473">
    <property type="entry name" value="MFS general substrate transporter"/>
    <property type="match status" value="1"/>
</dbReference>
<dbReference type="AlphaFoldDB" id="Q9UZ64"/>
<organism evidence="3 5">
    <name type="scientific">Pyrococcus abyssi (strain GE5 / Orsay)</name>
    <dbReference type="NCBI Taxonomy" id="272844"/>
    <lineage>
        <taxon>Archaea</taxon>
        <taxon>Methanobacteriati</taxon>
        <taxon>Methanobacteriota</taxon>
        <taxon>Thermococci</taxon>
        <taxon>Thermococcales</taxon>
        <taxon>Thermococcaceae</taxon>
        <taxon>Pyrococcus</taxon>
    </lineage>
</organism>
<reference evidence="3" key="3">
    <citation type="journal article" date="2001" name="Genome Res.">
        <title>Genome evolution at the genus level: comparison of three complete genomes of hyperthermophilic archaea.</title>
        <authorList>
            <person name="Lecompte O."/>
            <person name="Ripp R."/>
            <person name="Puzos-Barbe V."/>
            <person name="Duprat S."/>
            <person name="Heilig R."/>
            <person name="Dietrich J."/>
            <person name="Thierry J.C."/>
            <person name="Poch O."/>
        </authorList>
    </citation>
    <scope>NUCLEOTIDE SEQUENCE</scope>
    <source>
        <strain evidence="3">Orsay</strain>
    </source>
</reference>
<evidence type="ECO:0000256" key="1">
    <source>
        <dbReference type="SAM" id="Phobius"/>
    </source>
</evidence>
<feature type="transmembrane region" description="Helical" evidence="1">
    <location>
        <begin position="277"/>
        <end position="299"/>
    </location>
</feature>
<evidence type="ECO:0000313" key="6">
    <source>
        <dbReference type="Proteomes" id="UP000009139"/>
    </source>
</evidence>
<sequence>MDSEKRWTFVLLDTLLMAAGFGTLTFMGVAKPDIIRHFGISSDAYELQHIAYVFGLFVAFLIGHTKLYEGSFKRSVGIAISWAAIPQMLIPFTGNWNVVVFLRFIQGFVVGLVPLFSTQIARYFVSERPFAKGIILSGIFWGGVFGSISARYMLGRVPWKESFLITGIIMYIVYAIWFALTEDFEIRHKKASEGGINIWKLPFTWVLGFTFFPALWVIFTIIGFSSKLGYDAGWTKDQVSTLSTLLSISKALWSIGFGYLGYLLSKKNTTPRGLFNAIVKVMITAYLVALIGMIIYSYGMLSRSYSIVLASVVLVGALQGTGPAFWTSAPATYPETVVARANFALGLISNSANAVAPTVTEVLSRYSEGLALAELSLMPVVGIVTLLIVSRMRLPVEEFKE</sequence>
<feature type="domain" description="Major facilitator superfamily (MFS) profile" evidence="2">
    <location>
        <begin position="8"/>
        <end position="394"/>
    </location>
</feature>
<dbReference type="Pfam" id="PF07690">
    <property type="entry name" value="MFS_1"/>
    <property type="match status" value="1"/>
</dbReference>
<dbReference type="PANTHER" id="PTHR11360">
    <property type="entry name" value="MONOCARBOXYLATE TRANSPORTER"/>
    <property type="match status" value="1"/>
</dbReference>
<evidence type="ECO:0000313" key="3">
    <source>
        <dbReference type="EMBL" id="CAB50195.1"/>
    </source>
</evidence>
<dbReference type="InterPro" id="IPR020846">
    <property type="entry name" value="MFS_dom"/>
</dbReference>
<dbReference type="KEGG" id="pab:PAB1524"/>
<dbReference type="PROSITE" id="PS50850">
    <property type="entry name" value="MFS"/>
    <property type="match status" value="1"/>
</dbReference>
<feature type="transmembrane region" description="Helical" evidence="1">
    <location>
        <begin position="337"/>
        <end position="357"/>
    </location>
</feature>
<dbReference type="eggNOG" id="arCOG05835">
    <property type="taxonomic scope" value="Archaea"/>
</dbReference>
<keyword evidence="5" id="KW-1185">Reference proteome</keyword>
<reference evidence="3 5" key="4">
    <citation type="journal article" date="2003" name="Mol. Microbiol.">
        <title>An integrated analysis of the genome of the hyperthermophilic archaeon Pyrococcus abyssi.</title>
        <authorList>
            <person name="Cohen G."/>
            <person name="Barbe V."/>
            <person name="Flament D."/>
            <person name="Galperin M."/>
            <person name="Heilig R."/>
            <person name="Ripp R."/>
            <person name="Lecompte O."/>
            <person name="Prieur D."/>
            <person name="Poch O."/>
            <person name="Quellerou J."/>
            <person name="Thierry J.C."/>
            <person name="Van der Oost J."/>
            <person name="Weissenbach J."/>
            <person name="Zivanovic Y."/>
            <person name="Forterre P."/>
        </authorList>
    </citation>
    <scope>NUCLEOTIDE SEQUENCE [LARGE SCALE GENOMIC DNA]</scope>
    <source>
        <strain evidence="5">GE5 / Orsay</strain>
        <strain evidence="3">Orsay</strain>
    </source>
</reference>
<keyword evidence="1" id="KW-1133">Transmembrane helix</keyword>
<keyword evidence="1" id="KW-0472">Membrane</keyword>
<dbReference type="EMBL" id="AJ248287">
    <property type="protein sequence ID" value="CAB50195.1"/>
    <property type="molecule type" value="Genomic_DNA"/>
</dbReference>
<evidence type="ECO:0000313" key="4">
    <source>
        <dbReference type="EMBL" id="CCE70729.1"/>
    </source>
</evidence>
<feature type="transmembrane region" description="Helical" evidence="1">
    <location>
        <begin position="7"/>
        <end position="30"/>
    </location>
</feature>
<dbReference type="InterPro" id="IPR011701">
    <property type="entry name" value="MFS"/>
</dbReference>
<feature type="transmembrane region" description="Helical" evidence="1">
    <location>
        <begin position="50"/>
        <end position="68"/>
    </location>
</feature>
<evidence type="ECO:0000259" key="2">
    <source>
        <dbReference type="PROSITE" id="PS50850"/>
    </source>
</evidence>
<dbReference type="Proteomes" id="UP000009139">
    <property type="component" value="Chromosome"/>
</dbReference>
<gene>
    <name evidence="3" type="ordered locus">PAB1524</name>
</gene>